<dbReference type="CDD" id="cd07438">
    <property type="entry name" value="PHP_HisPPase_AMP"/>
    <property type="match status" value="1"/>
</dbReference>
<dbReference type="Gene3D" id="3.20.20.140">
    <property type="entry name" value="Metal-dependent hydrolases"/>
    <property type="match status" value="1"/>
</dbReference>
<dbReference type="EMBL" id="CP098023">
    <property type="protein sequence ID" value="WKD48648.1"/>
    <property type="molecule type" value="Genomic_DNA"/>
</dbReference>
<evidence type="ECO:0000313" key="2">
    <source>
        <dbReference type="EMBL" id="WKD48648.1"/>
    </source>
</evidence>
<dbReference type="Proteomes" id="UP001321520">
    <property type="component" value="Chromosome"/>
</dbReference>
<dbReference type="SMART" id="SM00481">
    <property type="entry name" value="POLIIIAc"/>
    <property type="match status" value="1"/>
</dbReference>
<reference evidence="2 3" key="1">
    <citation type="submission" date="2022-05" db="EMBL/GenBank/DDBJ databases">
        <title>Microbulbifer sp. nov., isolated from sponge.</title>
        <authorList>
            <person name="Gao L."/>
        </authorList>
    </citation>
    <scope>NUCLEOTIDE SEQUENCE [LARGE SCALE GENOMIC DNA]</scope>
    <source>
        <strain evidence="2 3">MI-G</strain>
    </source>
</reference>
<dbReference type="Pfam" id="PF02811">
    <property type="entry name" value="PHP"/>
    <property type="match status" value="1"/>
</dbReference>
<proteinExistence type="predicted"/>
<dbReference type="SUPFAM" id="SSF89550">
    <property type="entry name" value="PHP domain-like"/>
    <property type="match status" value="1"/>
</dbReference>
<protein>
    <submittedName>
        <fullName evidence="2">PHP domain-containing protein</fullName>
    </submittedName>
</protein>
<dbReference type="Gene3D" id="1.10.150.650">
    <property type="match status" value="1"/>
</dbReference>
<dbReference type="InterPro" id="IPR016195">
    <property type="entry name" value="Pol/histidinol_Pase-like"/>
</dbReference>
<dbReference type="InterPro" id="IPR004013">
    <property type="entry name" value="PHP_dom"/>
</dbReference>
<dbReference type="PANTHER" id="PTHR42924:SF3">
    <property type="entry name" value="POLYMERASE_HISTIDINOL PHOSPHATASE N-TERMINAL DOMAIN-CONTAINING PROTEIN"/>
    <property type="match status" value="1"/>
</dbReference>
<gene>
    <name evidence="2" type="ORF">M8T91_12055</name>
</gene>
<accession>A0ABY9E959</accession>
<evidence type="ECO:0000259" key="1">
    <source>
        <dbReference type="SMART" id="SM00481"/>
    </source>
</evidence>
<organism evidence="2 3">
    <name type="scientific">Microbulbifer spongiae</name>
    <dbReference type="NCBI Taxonomy" id="2944933"/>
    <lineage>
        <taxon>Bacteria</taxon>
        <taxon>Pseudomonadati</taxon>
        <taxon>Pseudomonadota</taxon>
        <taxon>Gammaproteobacteria</taxon>
        <taxon>Cellvibrionales</taxon>
        <taxon>Microbulbiferaceae</taxon>
        <taxon>Microbulbifer</taxon>
    </lineage>
</organism>
<feature type="domain" description="Polymerase/histidinol phosphatase N-terminal" evidence="1">
    <location>
        <begin position="13"/>
        <end position="78"/>
    </location>
</feature>
<dbReference type="RefSeq" id="WP_301414417.1">
    <property type="nucleotide sequence ID" value="NZ_CP098023.1"/>
</dbReference>
<sequence>MRALLADLKTDLVDLHSHSTASDGILSPAQLVSRAKSLGVTLMALTDHDTVDGVAQAQCAGEHAGITVVAGIEFSTLWGRRPIHILGLNIQPTSALLQRAIGLRQTLRCERAERIARQLHQCGFHGALEGACGLAGRAAPGRPHFARWLVEAGHVVDSARAFKRYLGTGRVGDVQVEWPQLAETIDTIHAAGGCAVLAHPLKYRLTRTQLQRLISDFLRSGGDALELLCGRQNPAQTKELSALITAGARAVQLPVPPSSLGSDFHQPGQAWRELGCVHLPQGVEPVWNLWHTLHRGLQSHPLPV</sequence>
<dbReference type="InterPro" id="IPR052018">
    <property type="entry name" value="PHP_domain"/>
</dbReference>
<dbReference type="InterPro" id="IPR003141">
    <property type="entry name" value="Pol/His_phosphatase_N"/>
</dbReference>
<name>A0ABY9E959_9GAMM</name>
<evidence type="ECO:0000313" key="3">
    <source>
        <dbReference type="Proteomes" id="UP001321520"/>
    </source>
</evidence>
<dbReference type="PANTHER" id="PTHR42924">
    <property type="entry name" value="EXONUCLEASE"/>
    <property type="match status" value="1"/>
</dbReference>
<keyword evidence="3" id="KW-1185">Reference proteome</keyword>